<dbReference type="STRING" id="1108812.AWC16_06440"/>
<reference evidence="5 6" key="1">
    <citation type="submission" date="2016-01" db="EMBL/GenBank/DDBJ databases">
        <title>The new phylogeny of the genus Mycobacterium.</title>
        <authorList>
            <person name="Tarcisio F."/>
            <person name="Conor M."/>
            <person name="Antonella G."/>
            <person name="Elisabetta G."/>
            <person name="Giulia F.S."/>
            <person name="Sara T."/>
            <person name="Anna F."/>
            <person name="Clotilde B."/>
            <person name="Roberto B."/>
            <person name="Veronica D.S."/>
            <person name="Fabio R."/>
            <person name="Monica P."/>
            <person name="Olivier J."/>
            <person name="Enrico T."/>
            <person name="Nicola S."/>
        </authorList>
    </citation>
    <scope>NUCLEOTIDE SEQUENCE [LARGE SCALE GENOMIC DNA]</scope>
    <source>
        <strain evidence="5 6">DSM 45394</strain>
    </source>
</reference>
<sequence>MSDLSADPGFTLLGSATPVDDAELARLYAYPPADQPRIWVRANFIGSIDGGATVAGTSGGLAGPGDRTLFMLLRALADVVVVGAGTVRVENYGGARLGVAQRQSRRDRGQSEVPRLAIVTRAGRLDRDLRVFNDTELAPLVLTCSKNAADTRRRLAGHAEVLDCSGDDPERVDEAAVLAALAERGQYRVLTEGGPTLLGSFIERGLLDELCLTVAPYLVGGLARRIATGPGELTTPMHCAHLLTDESGYLYGRYVKSGRL</sequence>
<dbReference type="InterPro" id="IPR002734">
    <property type="entry name" value="RibDG_C"/>
</dbReference>
<dbReference type="EMBL" id="LQPG01000010">
    <property type="protein sequence ID" value="ORW12792.1"/>
    <property type="molecule type" value="Genomic_DNA"/>
</dbReference>
<evidence type="ECO:0000256" key="3">
    <source>
        <dbReference type="ARBA" id="ARBA00023002"/>
    </source>
</evidence>
<name>A0A1X1YP09_9MYCO</name>
<dbReference type="SUPFAM" id="SSF53597">
    <property type="entry name" value="Dihydrofolate reductase-like"/>
    <property type="match status" value="1"/>
</dbReference>
<accession>A0A1X1YP09</accession>
<evidence type="ECO:0000256" key="1">
    <source>
        <dbReference type="ARBA" id="ARBA00005104"/>
    </source>
</evidence>
<dbReference type="Proteomes" id="UP000193866">
    <property type="component" value="Unassembled WGS sequence"/>
</dbReference>
<dbReference type="Pfam" id="PF01872">
    <property type="entry name" value="RibD_C"/>
    <property type="match status" value="1"/>
</dbReference>
<dbReference type="NCBIfam" id="NF010663">
    <property type="entry name" value="PRK14059.1-1"/>
    <property type="match status" value="1"/>
</dbReference>
<comment type="caution">
    <text evidence="5">The sequence shown here is derived from an EMBL/GenBank/DDBJ whole genome shotgun (WGS) entry which is preliminary data.</text>
</comment>
<gene>
    <name evidence="5" type="ORF">AWC16_06440</name>
</gene>
<dbReference type="RefSeq" id="WP_085263679.1">
    <property type="nucleotide sequence ID" value="NZ_JACKVG010000012.1"/>
</dbReference>
<dbReference type="InterPro" id="IPR050765">
    <property type="entry name" value="Riboflavin_Biosynth_HTPR"/>
</dbReference>
<dbReference type="Gene3D" id="3.40.430.10">
    <property type="entry name" value="Dihydrofolate Reductase, subunit A"/>
    <property type="match status" value="1"/>
</dbReference>
<organism evidence="5 6">
    <name type="scientific">Mycolicibacter longobardus</name>
    <dbReference type="NCBI Taxonomy" id="1108812"/>
    <lineage>
        <taxon>Bacteria</taxon>
        <taxon>Bacillati</taxon>
        <taxon>Actinomycetota</taxon>
        <taxon>Actinomycetes</taxon>
        <taxon>Mycobacteriales</taxon>
        <taxon>Mycobacteriaceae</taxon>
        <taxon>Mycolicibacter</taxon>
    </lineage>
</organism>
<dbReference type="NCBIfam" id="NF010664">
    <property type="entry name" value="PRK14059.1-2"/>
    <property type="match status" value="1"/>
</dbReference>
<proteinExistence type="predicted"/>
<evidence type="ECO:0000313" key="6">
    <source>
        <dbReference type="Proteomes" id="UP000193866"/>
    </source>
</evidence>
<keyword evidence="6" id="KW-1185">Reference proteome</keyword>
<evidence type="ECO:0000313" key="5">
    <source>
        <dbReference type="EMBL" id="ORW12792.1"/>
    </source>
</evidence>
<dbReference type="OrthoDB" id="5243299at2"/>
<dbReference type="PANTHER" id="PTHR38011:SF7">
    <property type="entry name" value="2,5-DIAMINO-6-RIBOSYLAMINO-4(3H)-PYRIMIDINONE 5'-PHOSPHATE REDUCTASE"/>
    <property type="match status" value="1"/>
</dbReference>
<comment type="pathway">
    <text evidence="1">Cofactor biosynthesis; riboflavin biosynthesis.</text>
</comment>
<dbReference type="PANTHER" id="PTHR38011">
    <property type="entry name" value="DIHYDROFOLATE REDUCTASE FAMILY PROTEIN (AFU_ORTHOLOGUE AFUA_8G06820)"/>
    <property type="match status" value="1"/>
</dbReference>
<evidence type="ECO:0000259" key="4">
    <source>
        <dbReference type="Pfam" id="PF01872"/>
    </source>
</evidence>
<keyword evidence="2" id="KW-0521">NADP</keyword>
<dbReference type="AlphaFoldDB" id="A0A1X1YP09"/>
<dbReference type="GO" id="GO:0009231">
    <property type="term" value="P:riboflavin biosynthetic process"/>
    <property type="evidence" value="ECO:0007669"/>
    <property type="project" value="InterPro"/>
</dbReference>
<dbReference type="NCBIfam" id="NF010665">
    <property type="entry name" value="PRK14059.1-4"/>
    <property type="match status" value="1"/>
</dbReference>
<dbReference type="InterPro" id="IPR024072">
    <property type="entry name" value="DHFR-like_dom_sf"/>
</dbReference>
<evidence type="ECO:0000256" key="2">
    <source>
        <dbReference type="ARBA" id="ARBA00022857"/>
    </source>
</evidence>
<keyword evidence="3" id="KW-0560">Oxidoreductase</keyword>
<protein>
    <recommendedName>
        <fullName evidence="4">Bacterial bifunctional deaminase-reductase C-terminal domain-containing protein</fullName>
    </recommendedName>
</protein>
<dbReference type="GO" id="GO:0008703">
    <property type="term" value="F:5-amino-6-(5-phosphoribosylamino)uracil reductase activity"/>
    <property type="evidence" value="ECO:0007669"/>
    <property type="project" value="InterPro"/>
</dbReference>
<feature type="domain" description="Bacterial bifunctional deaminase-reductase C-terminal" evidence="4">
    <location>
        <begin position="39"/>
        <end position="250"/>
    </location>
</feature>